<protein>
    <submittedName>
        <fullName evidence="1">Uncharacterized protein</fullName>
    </submittedName>
</protein>
<reference evidence="1" key="1">
    <citation type="submission" date="2019-11" db="EMBL/GenBank/DDBJ databases">
        <authorList>
            <person name="Feng L."/>
        </authorList>
    </citation>
    <scope>NUCLEOTIDE SEQUENCE</scope>
    <source>
        <strain evidence="1">IbartlettiiLFYP30</strain>
    </source>
</reference>
<evidence type="ECO:0000313" key="1">
    <source>
        <dbReference type="EMBL" id="VYU49354.1"/>
    </source>
</evidence>
<name>A0A6N3FBG0_9FIRM</name>
<organism evidence="1">
    <name type="scientific">Intestinibacter bartlettii</name>
    <dbReference type="NCBI Taxonomy" id="261299"/>
    <lineage>
        <taxon>Bacteria</taxon>
        <taxon>Bacillati</taxon>
        <taxon>Bacillota</taxon>
        <taxon>Clostridia</taxon>
        <taxon>Peptostreptococcales</taxon>
        <taxon>Peptostreptococcaceae</taxon>
        <taxon>Intestinibacter</taxon>
    </lineage>
</organism>
<sequence length="39" mass="4714">MKETKKKVVNIQEYKEKRKQKEVDRNELIALIKQIATLK</sequence>
<gene>
    <name evidence="1" type="ORF">IBLFYP30_02894</name>
</gene>
<proteinExistence type="predicted"/>
<dbReference type="EMBL" id="CACRUE010000040">
    <property type="protein sequence ID" value="VYU49354.1"/>
    <property type="molecule type" value="Genomic_DNA"/>
</dbReference>
<accession>A0A6N3FBG0</accession>
<dbReference type="AlphaFoldDB" id="A0A6N3FBG0"/>